<dbReference type="AlphaFoldDB" id="A0A1A8XJC9"/>
<keyword evidence="3" id="KW-1185">Reference proteome</keyword>
<protein>
    <submittedName>
        <fullName evidence="2">Uncharacterized protein</fullName>
    </submittedName>
</protein>
<feature type="signal peptide" evidence="1">
    <location>
        <begin position="1"/>
        <end position="20"/>
    </location>
</feature>
<keyword evidence="1" id="KW-0732">Signal</keyword>
<dbReference type="Proteomes" id="UP000199600">
    <property type="component" value="Unassembled WGS sequence"/>
</dbReference>
<proteinExistence type="predicted"/>
<name>A0A1A8XJC9_9RHOO</name>
<gene>
    <name evidence="2" type="ORF">PROAA_130016</name>
</gene>
<accession>A0A1A8XJC9</accession>
<evidence type="ECO:0000313" key="2">
    <source>
        <dbReference type="EMBL" id="SBT04492.1"/>
    </source>
</evidence>
<feature type="chain" id="PRO_5008381480" evidence="1">
    <location>
        <begin position="21"/>
        <end position="102"/>
    </location>
</feature>
<organism evidence="2 3">
    <name type="scientific">Candidatus Propionivibrio aalborgensis</name>
    <dbReference type="NCBI Taxonomy" id="1860101"/>
    <lineage>
        <taxon>Bacteria</taxon>
        <taxon>Pseudomonadati</taxon>
        <taxon>Pseudomonadota</taxon>
        <taxon>Betaproteobacteria</taxon>
        <taxon>Rhodocyclales</taxon>
        <taxon>Rhodocyclaceae</taxon>
        <taxon>Propionivibrio</taxon>
    </lineage>
</organism>
<sequence length="102" mass="11580">MRKRGWVIFMLLIFAGTALARGPWRASDSNTRGWELMSPEERIEHQARIRGFTALAECEAYQAEHHREMEARAEQLGKKVSGGGRDFCQHLRSAPASVRQSP</sequence>
<evidence type="ECO:0000256" key="1">
    <source>
        <dbReference type="SAM" id="SignalP"/>
    </source>
</evidence>
<reference evidence="2 3" key="1">
    <citation type="submission" date="2016-06" db="EMBL/GenBank/DDBJ databases">
        <authorList>
            <person name="Kjaerup R.B."/>
            <person name="Dalgaard T.S."/>
            <person name="Juul-Madsen H.R."/>
        </authorList>
    </citation>
    <scope>NUCLEOTIDE SEQUENCE [LARGE SCALE GENOMIC DNA]</scope>
    <source>
        <strain evidence="2">2</strain>
    </source>
</reference>
<evidence type="ECO:0000313" key="3">
    <source>
        <dbReference type="Proteomes" id="UP000199600"/>
    </source>
</evidence>
<dbReference type="RefSeq" id="WP_186409810.1">
    <property type="nucleotide sequence ID" value="NZ_FLQY01000035.1"/>
</dbReference>
<dbReference type="EMBL" id="FLQY01000035">
    <property type="protein sequence ID" value="SBT04492.1"/>
    <property type="molecule type" value="Genomic_DNA"/>
</dbReference>